<reference evidence="6 7" key="2">
    <citation type="submission" date="2024-02" db="EMBL/GenBank/DDBJ databases">
        <title>The Genome Sequence of Enterococcus sp. DIV0159.</title>
        <authorList>
            <person name="Earl A."/>
            <person name="Manson A."/>
            <person name="Gilmore M."/>
            <person name="Sanders J."/>
            <person name="Shea T."/>
            <person name="Howe W."/>
            <person name="Livny J."/>
            <person name="Cuomo C."/>
            <person name="Neafsey D."/>
            <person name="Birren B."/>
        </authorList>
    </citation>
    <scope>NUCLEOTIDE SEQUENCE [LARGE SCALE GENOMIC DNA]</scope>
    <source>
        <strain evidence="6 7">665A</strain>
    </source>
</reference>
<evidence type="ECO:0000256" key="2">
    <source>
        <dbReference type="ARBA" id="ARBA00023125"/>
    </source>
</evidence>
<dbReference type="Gene3D" id="1.10.10.10">
    <property type="entry name" value="Winged helix-like DNA-binding domain superfamily/Winged helix DNA-binding domain"/>
    <property type="match status" value="1"/>
</dbReference>
<protein>
    <recommendedName>
        <fullName evidence="5">HTH marR-type domain-containing protein</fullName>
    </recommendedName>
</protein>
<dbReference type="InterPro" id="IPR000835">
    <property type="entry name" value="HTH_MarR-typ"/>
</dbReference>
<evidence type="ECO:0000256" key="1">
    <source>
        <dbReference type="ARBA" id="ARBA00023015"/>
    </source>
</evidence>
<sequence>MSQFTDNLMKQMRFISSASNAFMSQRKQHLTGQLRVLAILEKEDGLIQSQLAEILDLRPSSLAELLKKMEKSGDVVRKEEEQDRRLKRVFLTDQGREKISSLAGSGKDQSEDFFAGLTEEEKQQFSEYLQKIAAGWDKKFQEQAERFVDPMDRLRQMQDFREQFGDFGGDWRNLSRDDRRKFRDEMRKEMRNNPFCGGRRGGFPNGFPRGGKPEFPQDFWGGGFGGDPRGPKPFDEDHRTDENDEWKDF</sequence>
<name>A0ABV0EJZ5_9ENTE</name>
<dbReference type="InterPro" id="IPR011991">
    <property type="entry name" value="ArsR-like_HTH"/>
</dbReference>
<evidence type="ECO:0000256" key="4">
    <source>
        <dbReference type="SAM" id="MobiDB-lite"/>
    </source>
</evidence>
<dbReference type="PRINTS" id="PR00598">
    <property type="entry name" value="HTHMARR"/>
</dbReference>
<reference evidence="6 7" key="1">
    <citation type="submission" date="2021-03" db="EMBL/GenBank/DDBJ databases">
        <authorList>
            <person name="Gilmore M.S."/>
            <person name="Schwartzman J."/>
            <person name="Van Tyne D."/>
            <person name="Martin M."/>
            <person name="Earl A.M."/>
            <person name="Manson A.L."/>
            <person name="Straub T."/>
            <person name="Salamzade R."/>
            <person name="Saavedra J."/>
            <person name="Lebreton F."/>
            <person name="Prichula J."/>
            <person name="Schaufler K."/>
            <person name="Gaca A."/>
            <person name="Sgardioli B."/>
            <person name="Wagenaar J."/>
            <person name="Strong T."/>
        </authorList>
    </citation>
    <scope>NUCLEOTIDE SEQUENCE [LARGE SCALE GENOMIC DNA]</scope>
    <source>
        <strain evidence="6 7">665A</strain>
    </source>
</reference>
<keyword evidence="3" id="KW-0804">Transcription</keyword>
<accession>A0ABV0EJZ5</accession>
<dbReference type="PANTHER" id="PTHR42756">
    <property type="entry name" value="TRANSCRIPTIONAL REGULATOR, MARR"/>
    <property type="match status" value="1"/>
</dbReference>
<evidence type="ECO:0000256" key="3">
    <source>
        <dbReference type="ARBA" id="ARBA00023163"/>
    </source>
</evidence>
<comment type="caution">
    <text evidence="6">The sequence shown here is derived from an EMBL/GenBank/DDBJ whole genome shotgun (WGS) entry which is preliminary data.</text>
</comment>
<dbReference type="PANTHER" id="PTHR42756:SF1">
    <property type="entry name" value="TRANSCRIPTIONAL REPRESSOR OF EMRAB OPERON"/>
    <property type="match status" value="1"/>
</dbReference>
<feature type="domain" description="HTH marR-type" evidence="5">
    <location>
        <begin position="1"/>
        <end position="134"/>
    </location>
</feature>
<organism evidence="6 7">
    <name type="scientific">Candidatus Enterococcus ferrettii</name>
    <dbReference type="NCBI Taxonomy" id="2815324"/>
    <lineage>
        <taxon>Bacteria</taxon>
        <taxon>Bacillati</taxon>
        <taxon>Bacillota</taxon>
        <taxon>Bacilli</taxon>
        <taxon>Lactobacillales</taxon>
        <taxon>Enterococcaceae</taxon>
        <taxon>Enterococcus</taxon>
    </lineage>
</organism>
<dbReference type="Proteomes" id="UP000664357">
    <property type="component" value="Unassembled WGS sequence"/>
</dbReference>
<dbReference type="InterPro" id="IPR036390">
    <property type="entry name" value="WH_DNA-bd_sf"/>
</dbReference>
<dbReference type="Pfam" id="PF01047">
    <property type="entry name" value="MarR"/>
    <property type="match status" value="1"/>
</dbReference>
<proteinExistence type="predicted"/>
<feature type="compositionally biased region" description="Basic and acidic residues" evidence="4">
    <location>
        <begin position="229"/>
        <end position="249"/>
    </location>
</feature>
<keyword evidence="7" id="KW-1185">Reference proteome</keyword>
<dbReference type="SMART" id="SM00347">
    <property type="entry name" value="HTH_MARR"/>
    <property type="match status" value="1"/>
</dbReference>
<gene>
    <name evidence="6" type="ORF">JZO67_000883</name>
</gene>
<keyword evidence="1" id="KW-0805">Transcription regulation</keyword>
<dbReference type="EMBL" id="JAFREL020000001">
    <property type="protein sequence ID" value="MEO1768944.1"/>
    <property type="molecule type" value="Genomic_DNA"/>
</dbReference>
<evidence type="ECO:0000259" key="5">
    <source>
        <dbReference type="PROSITE" id="PS50995"/>
    </source>
</evidence>
<evidence type="ECO:0000313" key="6">
    <source>
        <dbReference type="EMBL" id="MEO1768944.1"/>
    </source>
</evidence>
<dbReference type="RefSeq" id="WP_207700702.1">
    <property type="nucleotide sequence ID" value="NZ_JAFREL020000001.1"/>
</dbReference>
<dbReference type="InterPro" id="IPR036388">
    <property type="entry name" value="WH-like_DNA-bd_sf"/>
</dbReference>
<dbReference type="PROSITE" id="PS50995">
    <property type="entry name" value="HTH_MARR_2"/>
    <property type="match status" value="1"/>
</dbReference>
<evidence type="ECO:0000313" key="7">
    <source>
        <dbReference type="Proteomes" id="UP000664357"/>
    </source>
</evidence>
<keyword evidence="2" id="KW-0238">DNA-binding</keyword>
<dbReference type="SUPFAM" id="SSF46785">
    <property type="entry name" value="Winged helix' DNA-binding domain"/>
    <property type="match status" value="1"/>
</dbReference>
<dbReference type="CDD" id="cd00090">
    <property type="entry name" value="HTH_ARSR"/>
    <property type="match status" value="1"/>
</dbReference>
<feature type="region of interest" description="Disordered" evidence="4">
    <location>
        <begin position="191"/>
        <end position="249"/>
    </location>
</feature>